<comment type="caution">
    <text evidence="2">The sequence shown here is derived from an EMBL/GenBank/DDBJ whole genome shotgun (WGS) entry which is preliminary data.</text>
</comment>
<dbReference type="Pfam" id="PF18717">
    <property type="entry name" value="CxC4"/>
    <property type="match status" value="1"/>
</dbReference>
<keyword evidence="3" id="KW-1185">Reference proteome</keyword>
<dbReference type="Proteomes" id="UP000749559">
    <property type="component" value="Unassembled WGS sequence"/>
</dbReference>
<reference evidence="2" key="1">
    <citation type="submission" date="2022-03" db="EMBL/GenBank/DDBJ databases">
        <authorList>
            <person name="Martin C."/>
        </authorList>
    </citation>
    <scope>NUCLEOTIDE SEQUENCE</scope>
</reference>
<dbReference type="PANTHER" id="PTHR17609:SF3">
    <property type="entry name" value="SAP DOMAIN-CONTAINING PROTEIN"/>
    <property type="match status" value="1"/>
</dbReference>
<evidence type="ECO:0000313" key="3">
    <source>
        <dbReference type="Proteomes" id="UP000749559"/>
    </source>
</evidence>
<name>A0A8S4N6H6_OWEFU</name>
<accession>A0A8S4N6H6</accession>
<evidence type="ECO:0000313" key="2">
    <source>
        <dbReference type="EMBL" id="CAH1776214.1"/>
    </source>
</evidence>
<feature type="domain" description="HMG" evidence="1">
    <location>
        <begin position="286"/>
        <end position="367"/>
    </location>
</feature>
<dbReference type="OrthoDB" id="8446276at2759"/>
<evidence type="ECO:0000259" key="1">
    <source>
        <dbReference type="Pfam" id="PF18717"/>
    </source>
</evidence>
<dbReference type="InterPro" id="IPR039598">
    <property type="entry name" value="HMGXB3"/>
</dbReference>
<dbReference type="PANTHER" id="PTHR17609">
    <property type="entry name" value="HMG DOMAIN-CONTAINING PROTEIN 3"/>
    <property type="match status" value="1"/>
</dbReference>
<gene>
    <name evidence="2" type="ORF">OFUS_LOCUS3409</name>
</gene>
<dbReference type="AlphaFoldDB" id="A0A8S4N6H6"/>
<organism evidence="2 3">
    <name type="scientific">Owenia fusiformis</name>
    <name type="common">Polychaete worm</name>
    <dbReference type="NCBI Taxonomy" id="6347"/>
    <lineage>
        <taxon>Eukaryota</taxon>
        <taxon>Metazoa</taxon>
        <taxon>Spiralia</taxon>
        <taxon>Lophotrochozoa</taxon>
        <taxon>Annelida</taxon>
        <taxon>Polychaeta</taxon>
        <taxon>Sedentaria</taxon>
        <taxon>Canalipalpata</taxon>
        <taxon>Sabellida</taxon>
        <taxon>Oweniida</taxon>
        <taxon>Oweniidae</taxon>
        <taxon>Owenia</taxon>
    </lineage>
</organism>
<sequence>MSSHCKSTRRGIYHCPQCNKQYANRHKPKECVKCLFNIGGQSKPHSDGVKSTPVCQLDDGTFSVKTTPRGPDNRTIVQHLKNGSFFCHHAKCLNTRTTSILSRCEFTCSHVISVKTASKDIPRAIAFPPLSKDPPFPLPTNMLTQYRKVTKVFQVNRTSFVVVGEANQTNTGGYFHVRRKNESYECDSRPCRTADARSRHCCVHIHAVNASTKEHSKLTLPSPLKVVKRSPNASASIRIAMCQEIPEDITSILKIVTNCNLKSEMAKSFQTTNLTDVWPSLFTPPPFCPMCKDSTCTNPQMPNGTNGEYFLVTTSLVLKVAIQARVCHSCSGTVAVDANKIGLFNCQNKVLVGYDVFFEMRLHRRNGLSPEQSIQILFEKLSKTSRVSDIDIEKEDEKINYLSRVIYNGFYAFEALSPRNLDESLCGICGNIPVMLIGDANQKDCCNLTELEFDQGDHGDGKVDPDDFWSTVHENLVSASVVSHPEIKKMNAYRVAPFIPPALRGTSMLNTEFQKQSRICRPDELVEGKPSEAELSSLIASGEVNIDELDDLHHNQLIAICTKVGIVHTVNDSMINLRRKIFGFYKQIYEGLSSCHSFGKIQGRSGGRLVFVCPHSVVYVSKMIVRAESARDHADCYMSLRHMPPVYVSDIPCTIRSHMEI</sequence>
<proteinExistence type="predicted"/>
<dbReference type="InterPro" id="IPR040648">
    <property type="entry name" value="HMGXB3_CxC4"/>
</dbReference>
<protein>
    <recommendedName>
        <fullName evidence="1">HMG domain-containing protein</fullName>
    </recommendedName>
</protein>
<dbReference type="EMBL" id="CAIIXF020000001">
    <property type="protein sequence ID" value="CAH1776214.1"/>
    <property type="molecule type" value="Genomic_DNA"/>
</dbReference>